<dbReference type="Gene3D" id="1.25.40.390">
    <property type="match status" value="1"/>
</dbReference>
<accession>A0A0P0GLK4</accession>
<dbReference type="InterPro" id="IPR033985">
    <property type="entry name" value="SusD-like_N"/>
</dbReference>
<feature type="domain" description="RagB/SusD" evidence="6">
    <location>
        <begin position="320"/>
        <end position="402"/>
    </location>
</feature>
<keyword evidence="4" id="KW-0472">Membrane</keyword>
<dbReference type="PATRIC" id="fig|246787.4.peg.753"/>
<comment type="subcellular location">
    <subcellularLocation>
        <location evidence="1">Cell outer membrane</location>
    </subcellularLocation>
</comment>
<evidence type="ECO:0000256" key="2">
    <source>
        <dbReference type="ARBA" id="ARBA00006275"/>
    </source>
</evidence>
<keyword evidence="3" id="KW-0732">Signal</keyword>
<name>A0A0P0GLK4_9BACE</name>
<dbReference type="KEGG" id="bcel:BcellWH2_00728"/>
<dbReference type="RefSeq" id="WP_007213481.1">
    <property type="nucleotide sequence ID" value="NZ_CP012801.1"/>
</dbReference>
<organism evidence="8 9">
    <name type="scientific">Bacteroides cellulosilyticus</name>
    <dbReference type="NCBI Taxonomy" id="246787"/>
    <lineage>
        <taxon>Bacteria</taxon>
        <taxon>Pseudomonadati</taxon>
        <taxon>Bacteroidota</taxon>
        <taxon>Bacteroidia</taxon>
        <taxon>Bacteroidales</taxon>
        <taxon>Bacteroidaceae</taxon>
        <taxon>Bacteroides</taxon>
    </lineage>
</organism>
<sequence length="442" mass="50711">MRKIYIMLLMSSVVLLTACDMLDIQPTGKVIPQTLAEYRALIATAYKNVPDARGLACFRSDELYVKDDSWEQDRYGKIECWDDFSAPGQTTSFEWKNFYSIMFTANYTIEERNSINEGSEEDIDQLIGECYLLRAYMHFLLVNLYGQPYTRPGALETKAVPLKLNSDINEILKKNTVAQIYEAVLSDINEAEKLINKESWEQKFSYRFTTLSVKALRARVYLYMGQWENAYKAAEAVLTEKNTLEDFNDEAFILPNNYQSVENITALERGMSSNYTQAAVLSEALASSYGEGDLRLDAYFKPADKNGYRFSQKSGKDDFRCSFRVGEMYLNSAEAAAQSDKLPQARTRLLELMQKRYTPEAYAAKATAVNAMNKEALIQEILNERARELAFEGHRWFDLRRTTRPRIEKVLKGGTYVLEQDDQRYTIQIPREAIAANPELSN</sequence>
<dbReference type="PROSITE" id="PS51257">
    <property type="entry name" value="PROKAR_LIPOPROTEIN"/>
    <property type="match status" value="1"/>
</dbReference>
<evidence type="ECO:0000259" key="6">
    <source>
        <dbReference type="Pfam" id="PF07980"/>
    </source>
</evidence>
<dbReference type="GO" id="GO:0009279">
    <property type="term" value="C:cell outer membrane"/>
    <property type="evidence" value="ECO:0007669"/>
    <property type="project" value="UniProtKB-SubCell"/>
</dbReference>
<dbReference type="Pfam" id="PF07980">
    <property type="entry name" value="SusD_RagB"/>
    <property type="match status" value="1"/>
</dbReference>
<evidence type="ECO:0000259" key="7">
    <source>
        <dbReference type="Pfam" id="PF14322"/>
    </source>
</evidence>
<evidence type="ECO:0000256" key="1">
    <source>
        <dbReference type="ARBA" id="ARBA00004442"/>
    </source>
</evidence>
<reference evidence="8 9" key="1">
    <citation type="journal article" date="2015" name="Science">
        <title>Genetic determinants of in vivo fitness and diet responsiveness in multiple human gut Bacteroides.</title>
        <authorList>
            <person name="Wu M."/>
            <person name="McNulty N.P."/>
            <person name="Rodionov D.A."/>
            <person name="Khoroshkin M.S."/>
            <person name="Griffin N.W."/>
            <person name="Cheng J."/>
            <person name="Latreille P."/>
            <person name="Kerstetter R.A."/>
            <person name="Terrapon N."/>
            <person name="Henrissat B."/>
            <person name="Osterman A.L."/>
            <person name="Gordon J.I."/>
        </authorList>
    </citation>
    <scope>NUCLEOTIDE SEQUENCE [LARGE SCALE GENOMIC DNA]</scope>
    <source>
        <strain evidence="8 9">WH2</strain>
    </source>
</reference>
<protein>
    <submittedName>
        <fullName evidence="8">SusD family protein</fullName>
    </submittedName>
</protein>
<dbReference type="Proteomes" id="UP000061809">
    <property type="component" value="Chromosome"/>
</dbReference>
<evidence type="ECO:0000313" key="8">
    <source>
        <dbReference type="EMBL" id="ALJ57992.1"/>
    </source>
</evidence>
<dbReference type="InterPro" id="IPR011990">
    <property type="entry name" value="TPR-like_helical_dom_sf"/>
</dbReference>
<dbReference type="SUPFAM" id="SSF48452">
    <property type="entry name" value="TPR-like"/>
    <property type="match status" value="1"/>
</dbReference>
<dbReference type="EMBL" id="CP012801">
    <property type="protein sequence ID" value="ALJ57992.1"/>
    <property type="molecule type" value="Genomic_DNA"/>
</dbReference>
<keyword evidence="5" id="KW-0998">Cell outer membrane</keyword>
<evidence type="ECO:0000313" key="9">
    <source>
        <dbReference type="Proteomes" id="UP000061809"/>
    </source>
</evidence>
<feature type="domain" description="SusD-like N-terminal" evidence="7">
    <location>
        <begin position="22"/>
        <end position="222"/>
    </location>
</feature>
<dbReference type="AlphaFoldDB" id="A0A0P0GLK4"/>
<dbReference type="InterPro" id="IPR012944">
    <property type="entry name" value="SusD_RagB_dom"/>
</dbReference>
<dbReference type="Pfam" id="PF14322">
    <property type="entry name" value="SusD-like_3"/>
    <property type="match status" value="1"/>
</dbReference>
<evidence type="ECO:0000256" key="3">
    <source>
        <dbReference type="ARBA" id="ARBA00022729"/>
    </source>
</evidence>
<comment type="similarity">
    <text evidence="2">Belongs to the SusD family.</text>
</comment>
<gene>
    <name evidence="8" type="ORF">BcellWH2_00728</name>
</gene>
<evidence type="ECO:0000256" key="4">
    <source>
        <dbReference type="ARBA" id="ARBA00023136"/>
    </source>
</evidence>
<evidence type="ECO:0000256" key="5">
    <source>
        <dbReference type="ARBA" id="ARBA00023237"/>
    </source>
</evidence>
<proteinExistence type="inferred from homology"/>